<name>A0A2A7BGB3_9FIRM</name>
<gene>
    <name evidence="1" type="ORF">CHR61_02090</name>
</gene>
<dbReference type="AlphaFoldDB" id="A0A2A7BGB3"/>
<comment type="caution">
    <text evidence="1">The sequence shown here is derived from an EMBL/GenBank/DDBJ whole genome shotgun (WGS) entry which is preliminary data.</text>
</comment>
<evidence type="ECO:0000313" key="2">
    <source>
        <dbReference type="Proteomes" id="UP000220438"/>
    </source>
</evidence>
<protein>
    <submittedName>
        <fullName evidence="1">Uncharacterized protein</fullName>
    </submittedName>
</protein>
<dbReference type="Proteomes" id="UP000220438">
    <property type="component" value="Unassembled WGS sequence"/>
</dbReference>
<proteinExistence type="predicted"/>
<evidence type="ECO:0000313" key="1">
    <source>
        <dbReference type="EMBL" id="PDX90440.1"/>
    </source>
</evidence>
<reference evidence="1 2" key="1">
    <citation type="journal article" date="2017" name="Front. Microbiol.">
        <title>New Insights into the Diversity of the Genus Faecalibacterium.</title>
        <authorList>
            <person name="Benevides L."/>
            <person name="Burman S."/>
            <person name="Martin R."/>
            <person name="Robert V."/>
            <person name="Thomas M."/>
            <person name="Miquel S."/>
            <person name="Chain F."/>
            <person name="Sokol H."/>
            <person name="Bermudez-Humaran L.G."/>
            <person name="Morrison M."/>
            <person name="Langella P."/>
            <person name="Azevedo V.A."/>
            <person name="Chatel J.M."/>
            <person name="Soares S."/>
        </authorList>
    </citation>
    <scope>NUCLEOTIDE SEQUENCE [LARGE SCALE GENOMIC DNA]</scope>
    <source>
        <strain evidence="1 2">AHMP21</strain>
    </source>
</reference>
<dbReference type="EMBL" id="NOUW01000007">
    <property type="protein sequence ID" value="PDX90440.1"/>
    <property type="molecule type" value="Genomic_DNA"/>
</dbReference>
<dbReference type="RefSeq" id="WP_097770069.1">
    <property type="nucleotide sequence ID" value="NZ_CABVEU010000004.1"/>
</dbReference>
<accession>A0A2A7BGB3</accession>
<sequence>MNFRHDFAEMAREEFRNLGMSVPKEWDDYEICIKLFQVLQRHINSNIPYYVLYSKELLQKLPYLPESDRREIKRIEWCLRNCQSITEYMSRDINTTSMRKSDFMLKNWEIYHVHLEKVQKNKKCTNPHLLFFQIKGQVAHFIDVKKHPQGSDWFDRDLLEIVYQNWPNLLVYPNGLRPCENLPDNQIYELTKRCVAFIPFHGGVLFPTSMGVMSSGDSGTAVRAIQFIFNSFALWEKQLEKDEKRLRTEINRIHHPMPEKLDFSLIIEKNNFVAYEEYAQIKVKMFVVPLLLQSAK</sequence>
<organism evidence="1 2">
    <name type="scientific">Faecalibacterium prausnitzii</name>
    <dbReference type="NCBI Taxonomy" id="853"/>
    <lineage>
        <taxon>Bacteria</taxon>
        <taxon>Bacillati</taxon>
        <taxon>Bacillota</taxon>
        <taxon>Clostridia</taxon>
        <taxon>Eubacteriales</taxon>
        <taxon>Oscillospiraceae</taxon>
        <taxon>Faecalibacterium</taxon>
    </lineage>
</organism>